<sequence>MTNTAAREEFRDRIEKRAQSYEQHGEALRSAGALVHQGEHLCPGIDDTGKALFALSKMCDMERQQSPQSGGDLEEVLFAVPGRRVVARVKQVHCAQPSVSPLELSNCYSVLVGIQSSGEAVDIQCNSLVLDCFYAWRKKSTQMGVDQQKVRLMRAAVALLPVLAEEPLIVRGTVLDHRLWGARLGVATREVVCAMEAVQAERLHSVLIVVLWPMRGPSCTTSFDDTNFDTNVTTTIRVVQNGTVMSEGSGTITMKKVDHGSGNDVQHAEVEGRGRWDWKFEDLKDYDEQLGPIAVELFASEYNRHYCACYCTMENSASDKCWSGRFCYENPPYEHDIIMKCLQKALHDFEAEPVTTRFLFVLPPKWETARWWGLVSRFKVVKLGVPRWCKDILGTQE</sequence>
<dbReference type="EMBL" id="LGRX02026525">
    <property type="protein sequence ID" value="KAK3250749.1"/>
    <property type="molecule type" value="Genomic_DNA"/>
</dbReference>
<dbReference type="AlphaFoldDB" id="A0AAE0F431"/>
<reference evidence="1 2" key="1">
    <citation type="journal article" date="2015" name="Genome Biol. Evol.">
        <title>Comparative Genomics of a Bacterivorous Green Alga Reveals Evolutionary Causalities and Consequences of Phago-Mixotrophic Mode of Nutrition.</title>
        <authorList>
            <person name="Burns J.A."/>
            <person name="Paasch A."/>
            <person name="Narechania A."/>
            <person name="Kim E."/>
        </authorList>
    </citation>
    <scope>NUCLEOTIDE SEQUENCE [LARGE SCALE GENOMIC DNA]</scope>
    <source>
        <strain evidence="1 2">PLY_AMNH</strain>
    </source>
</reference>
<keyword evidence="2" id="KW-1185">Reference proteome</keyword>
<accession>A0AAE0F431</accession>
<gene>
    <name evidence="1" type="ORF">CYMTET_39888</name>
</gene>
<evidence type="ECO:0000313" key="2">
    <source>
        <dbReference type="Proteomes" id="UP001190700"/>
    </source>
</evidence>
<organism evidence="1 2">
    <name type="scientific">Cymbomonas tetramitiformis</name>
    <dbReference type="NCBI Taxonomy" id="36881"/>
    <lineage>
        <taxon>Eukaryota</taxon>
        <taxon>Viridiplantae</taxon>
        <taxon>Chlorophyta</taxon>
        <taxon>Pyramimonadophyceae</taxon>
        <taxon>Pyramimonadales</taxon>
        <taxon>Pyramimonadaceae</taxon>
        <taxon>Cymbomonas</taxon>
    </lineage>
</organism>
<evidence type="ECO:0000313" key="1">
    <source>
        <dbReference type="EMBL" id="KAK3250749.1"/>
    </source>
</evidence>
<comment type="caution">
    <text evidence="1">The sequence shown here is derived from an EMBL/GenBank/DDBJ whole genome shotgun (WGS) entry which is preliminary data.</text>
</comment>
<proteinExistence type="predicted"/>
<name>A0AAE0F431_9CHLO</name>
<dbReference type="Proteomes" id="UP001190700">
    <property type="component" value="Unassembled WGS sequence"/>
</dbReference>
<protein>
    <submittedName>
        <fullName evidence="1">Uncharacterized protein</fullName>
    </submittedName>
</protein>